<dbReference type="SUPFAM" id="SSF141868">
    <property type="entry name" value="EAL domain-like"/>
    <property type="match status" value="1"/>
</dbReference>
<name>D4FAJ5_EDWTA</name>
<reference evidence="2 3" key="1">
    <citation type="submission" date="2010-02" db="EMBL/GenBank/DDBJ databases">
        <authorList>
            <person name="Weinstock G."/>
            <person name="Sodergren E."/>
            <person name="Clifton S."/>
            <person name="Fulton L."/>
            <person name="Fulton B."/>
            <person name="Courtney L."/>
            <person name="Fronick C."/>
            <person name="Harrison M."/>
            <person name="Strong C."/>
            <person name="Farmer C."/>
            <person name="Delahaunty K."/>
            <person name="Markovic C."/>
            <person name="Hall O."/>
            <person name="Minx P."/>
            <person name="Tomlinson C."/>
            <person name="Mitreva M."/>
            <person name="Nelson J."/>
            <person name="Hou S."/>
            <person name="Wollam A."/>
            <person name="Pepin K.H."/>
            <person name="Johnson M."/>
            <person name="Bhonagiri V."/>
            <person name="Zhang X."/>
            <person name="Suruliraj S."/>
            <person name="Warren W."/>
            <person name="Chinwalla A."/>
            <person name="Mardis E.R."/>
            <person name="Wilson R.K."/>
        </authorList>
    </citation>
    <scope>NUCLEOTIDE SEQUENCE [LARGE SCALE GENOMIC DNA]</scope>
    <source>
        <strain evidence="2 3">ATCC 23685</strain>
    </source>
</reference>
<dbReference type="HOGENOM" id="CLU_089254_0_0_6"/>
<dbReference type="PANTHER" id="PTHR33121">
    <property type="entry name" value="CYCLIC DI-GMP PHOSPHODIESTERASE PDEF"/>
    <property type="match status" value="1"/>
</dbReference>
<dbReference type="PANTHER" id="PTHR33121:SF78">
    <property type="entry name" value="CYCLIC DI-GMP PHOSPHODIESTERASE PDEH"/>
    <property type="match status" value="1"/>
</dbReference>
<dbReference type="AlphaFoldDB" id="D4FAJ5"/>
<accession>D4FAJ5</accession>
<dbReference type="Proteomes" id="UP000003692">
    <property type="component" value="Unassembled WGS sequence"/>
</dbReference>
<evidence type="ECO:0000313" key="2">
    <source>
        <dbReference type="EMBL" id="EFE21208.1"/>
    </source>
</evidence>
<dbReference type="PROSITE" id="PS50883">
    <property type="entry name" value="EAL"/>
    <property type="match status" value="1"/>
</dbReference>
<proteinExistence type="predicted"/>
<sequence>MDGRGMNIGNIVSGGGGVASALRSDLTASAYWQDCVREYTFQPIYYTCGRPLAIELLTRVVHPTQPERGLSPEHYFAHIPLSLRLQVLLEQIRLVYRWRQFLGQRELFVSINVDGQVLHALQEEEEAAALIEQLPFLRFEVLEHVQGSAPIHELAEIHRLWLDDFGSGLANFSSLIDVRYEFVKLDRAVFALLCQTPEGTELFMALVAMMRQYSRGVIVEGVENAQAWHLVQRSDACAAQGYYLSRPLQFERLPLLPPRFAG</sequence>
<protein>
    <submittedName>
        <fullName evidence="2">Cyclic diguanylate phosphodiesterase (EAL) domain protein</fullName>
    </submittedName>
</protein>
<dbReference type="EMBL" id="ADGK01000293">
    <property type="protein sequence ID" value="EFE21208.1"/>
    <property type="molecule type" value="Genomic_DNA"/>
</dbReference>
<dbReference type="NCBIfam" id="NF008617">
    <property type="entry name" value="PRK11596.1"/>
    <property type="match status" value="1"/>
</dbReference>
<organism evidence="2 3">
    <name type="scientific">Edwardsiella tarda ATCC 23685</name>
    <dbReference type="NCBI Taxonomy" id="500638"/>
    <lineage>
        <taxon>Bacteria</taxon>
        <taxon>Pseudomonadati</taxon>
        <taxon>Pseudomonadota</taxon>
        <taxon>Gammaproteobacteria</taxon>
        <taxon>Enterobacterales</taxon>
        <taxon>Hafniaceae</taxon>
        <taxon>Edwardsiella</taxon>
    </lineage>
</organism>
<comment type="caution">
    <text evidence="2">The sequence shown here is derived from an EMBL/GenBank/DDBJ whole genome shotgun (WGS) entry which is preliminary data.</text>
</comment>
<dbReference type="InterPro" id="IPR035919">
    <property type="entry name" value="EAL_sf"/>
</dbReference>
<dbReference type="Gene3D" id="3.20.20.450">
    <property type="entry name" value="EAL domain"/>
    <property type="match status" value="1"/>
</dbReference>
<dbReference type="SMART" id="SM00052">
    <property type="entry name" value="EAL"/>
    <property type="match status" value="1"/>
</dbReference>
<evidence type="ECO:0000259" key="1">
    <source>
        <dbReference type="PROSITE" id="PS50883"/>
    </source>
</evidence>
<dbReference type="InterPro" id="IPR001633">
    <property type="entry name" value="EAL_dom"/>
</dbReference>
<dbReference type="GO" id="GO:0071111">
    <property type="term" value="F:cyclic-guanylate-specific phosphodiesterase activity"/>
    <property type="evidence" value="ECO:0007669"/>
    <property type="project" value="InterPro"/>
</dbReference>
<dbReference type="Pfam" id="PF00563">
    <property type="entry name" value="EAL"/>
    <property type="match status" value="1"/>
</dbReference>
<feature type="domain" description="EAL" evidence="1">
    <location>
        <begin position="19"/>
        <end position="261"/>
    </location>
</feature>
<dbReference type="InterPro" id="IPR050706">
    <property type="entry name" value="Cyclic-di-GMP_PDE-like"/>
</dbReference>
<gene>
    <name evidence="2" type="ORF">EDWATA_03814</name>
</gene>
<evidence type="ECO:0000313" key="3">
    <source>
        <dbReference type="Proteomes" id="UP000003692"/>
    </source>
</evidence>
<dbReference type="CDD" id="cd01948">
    <property type="entry name" value="EAL"/>
    <property type="match status" value="1"/>
</dbReference>